<name>A0A6A6T1D6_9PLEO</name>
<keyword evidence="3" id="KW-1185">Reference proteome</keyword>
<gene>
    <name evidence="2" type="ORF">K491DRAFT_581603</name>
</gene>
<reference evidence="2" key="1">
    <citation type="journal article" date="2020" name="Stud. Mycol.">
        <title>101 Dothideomycetes genomes: a test case for predicting lifestyles and emergence of pathogens.</title>
        <authorList>
            <person name="Haridas S."/>
            <person name="Albert R."/>
            <person name="Binder M."/>
            <person name="Bloem J."/>
            <person name="Labutti K."/>
            <person name="Salamov A."/>
            <person name="Andreopoulos B."/>
            <person name="Baker S."/>
            <person name="Barry K."/>
            <person name="Bills G."/>
            <person name="Bluhm B."/>
            <person name="Cannon C."/>
            <person name="Castanera R."/>
            <person name="Culley D."/>
            <person name="Daum C."/>
            <person name="Ezra D."/>
            <person name="Gonzalez J."/>
            <person name="Henrissat B."/>
            <person name="Kuo A."/>
            <person name="Liang C."/>
            <person name="Lipzen A."/>
            <person name="Lutzoni F."/>
            <person name="Magnuson J."/>
            <person name="Mondo S."/>
            <person name="Nolan M."/>
            <person name="Ohm R."/>
            <person name="Pangilinan J."/>
            <person name="Park H.-J."/>
            <person name="Ramirez L."/>
            <person name="Alfaro M."/>
            <person name="Sun H."/>
            <person name="Tritt A."/>
            <person name="Yoshinaga Y."/>
            <person name="Zwiers L.-H."/>
            <person name="Turgeon B."/>
            <person name="Goodwin S."/>
            <person name="Spatafora J."/>
            <person name="Crous P."/>
            <person name="Grigoriev I."/>
        </authorList>
    </citation>
    <scope>NUCLEOTIDE SEQUENCE</scope>
    <source>
        <strain evidence="2">CBS 122681</strain>
    </source>
</reference>
<evidence type="ECO:0000313" key="2">
    <source>
        <dbReference type="EMBL" id="KAF2652981.1"/>
    </source>
</evidence>
<keyword evidence="1" id="KW-0732">Signal</keyword>
<dbReference type="AlphaFoldDB" id="A0A6A6T1D6"/>
<feature type="chain" id="PRO_5025626190" description="F-box domain-containing protein" evidence="1">
    <location>
        <begin position="26"/>
        <end position="409"/>
    </location>
</feature>
<feature type="signal peptide" evidence="1">
    <location>
        <begin position="1"/>
        <end position="25"/>
    </location>
</feature>
<feature type="non-terminal residue" evidence="2">
    <location>
        <position position="409"/>
    </location>
</feature>
<organism evidence="2 3">
    <name type="scientific">Lophiostoma macrostomum CBS 122681</name>
    <dbReference type="NCBI Taxonomy" id="1314788"/>
    <lineage>
        <taxon>Eukaryota</taxon>
        <taxon>Fungi</taxon>
        <taxon>Dikarya</taxon>
        <taxon>Ascomycota</taxon>
        <taxon>Pezizomycotina</taxon>
        <taxon>Dothideomycetes</taxon>
        <taxon>Pleosporomycetidae</taxon>
        <taxon>Pleosporales</taxon>
        <taxon>Lophiostomataceae</taxon>
        <taxon>Lophiostoma</taxon>
    </lineage>
</organism>
<evidence type="ECO:0000256" key="1">
    <source>
        <dbReference type="SAM" id="SignalP"/>
    </source>
</evidence>
<protein>
    <recommendedName>
        <fullName evidence="4">F-box domain-containing protein</fullName>
    </recommendedName>
</protein>
<accession>A0A6A6T1D6</accession>
<dbReference type="OrthoDB" id="5410873at2759"/>
<dbReference type="EMBL" id="MU004390">
    <property type="protein sequence ID" value="KAF2652981.1"/>
    <property type="molecule type" value="Genomic_DNA"/>
</dbReference>
<proteinExistence type="predicted"/>
<evidence type="ECO:0000313" key="3">
    <source>
        <dbReference type="Proteomes" id="UP000799324"/>
    </source>
</evidence>
<evidence type="ECO:0008006" key="4">
    <source>
        <dbReference type="Google" id="ProtNLM"/>
    </source>
</evidence>
<feature type="non-terminal residue" evidence="2">
    <location>
        <position position="1"/>
    </location>
</feature>
<dbReference type="Proteomes" id="UP000799324">
    <property type="component" value="Unassembled WGS sequence"/>
</dbReference>
<sequence length="409" mass="45776">LNLSRTCKVLHILVAPLFFRSLVLRNSEKSGSSVLAVTKSPHAQHEQQLRYCGTIAMPESNVMRVGPEGVDSEPAAPDPSDFPEAVEEVLSHLARFPRLETLTMEFKWDPESEDDEEAMMRGFYNFDDEEDDEECEEAEEEYAWRALMARSYSAVVKNTGTVPTLRCLELKDVVPRAMTVWKTPGFGPLLSQLEDFKISLRGGTNGDCGCLPILMAWPAFVESLETLIFDHLCNVQTFELGATWEGPPGLKGMRHVTLPLSSDQMPKLRVLKFRRCFIGPPMRDFISSHAATLESIELEDCASGFDSGLADDAITWAELFDRISRAGFRQLKEVIIPPTDVPLEYGADERSSPLVDLNELPANSRLFSYKSLDDKYGFAMDNEDANFAAYEGGEDQAAWDRLLAVLEEN</sequence>